<dbReference type="InterPro" id="IPR046670">
    <property type="entry name" value="DUF6540"/>
</dbReference>
<evidence type="ECO:0000313" key="1">
    <source>
        <dbReference type="EMBL" id="PLB43292.1"/>
    </source>
</evidence>
<protein>
    <submittedName>
        <fullName evidence="1">Uncharacterized protein</fullName>
    </submittedName>
</protein>
<sequence length="134" mass="15423">MPSTAEIHVAIHHNEGVYKHWTLYINGPTDAEQVVLHIMGFSMNFRFEDRNSDARKEMTLMELIHMCDVPASKISTIRRLAEKMPIHNEYSGYNCQDYVLELLDELEAKGIIDGADEAYKVKKENVKNKQEGLI</sequence>
<dbReference type="Proteomes" id="UP000234275">
    <property type="component" value="Unassembled WGS sequence"/>
</dbReference>
<gene>
    <name evidence="1" type="ORF">P170DRAFT_481241</name>
</gene>
<dbReference type="GeneID" id="36561544"/>
<evidence type="ECO:0000313" key="2">
    <source>
        <dbReference type="Proteomes" id="UP000234275"/>
    </source>
</evidence>
<dbReference type="OrthoDB" id="37659at2759"/>
<dbReference type="EMBL" id="MSFO01000011">
    <property type="protein sequence ID" value="PLB43292.1"/>
    <property type="molecule type" value="Genomic_DNA"/>
</dbReference>
<proteinExistence type="predicted"/>
<dbReference type="Pfam" id="PF20174">
    <property type="entry name" value="DUF6540"/>
    <property type="match status" value="1"/>
</dbReference>
<dbReference type="VEuPathDB" id="FungiDB:P170DRAFT_481241"/>
<comment type="caution">
    <text evidence="1">The sequence shown here is derived from an EMBL/GenBank/DDBJ whole genome shotgun (WGS) entry which is preliminary data.</text>
</comment>
<organism evidence="1 2">
    <name type="scientific">Aspergillus steynii IBT 23096</name>
    <dbReference type="NCBI Taxonomy" id="1392250"/>
    <lineage>
        <taxon>Eukaryota</taxon>
        <taxon>Fungi</taxon>
        <taxon>Dikarya</taxon>
        <taxon>Ascomycota</taxon>
        <taxon>Pezizomycotina</taxon>
        <taxon>Eurotiomycetes</taxon>
        <taxon>Eurotiomycetidae</taxon>
        <taxon>Eurotiales</taxon>
        <taxon>Aspergillaceae</taxon>
        <taxon>Aspergillus</taxon>
        <taxon>Aspergillus subgen. Circumdati</taxon>
    </lineage>
</organism>
<dbReference type="RefSeq" id="XP_024698594.1">
    <property type="nucleotide sequence ID" value="XM_024853846.1"/>
</dbReference>
<keyword evidence="2" id="KW-1185">Reference proteome</keyword>
<reference evidence="1 2" key="1">
    <citation type="submission" date="2016-12" db="EMBL/GenBank/DDBJ databases">
        <title>The genomes of Aspergillus section Nigri reveals drivers in fungal speciation.</title>
        <authorList>
            <consortium name="DOE Joint Genome Institute"/>
            <person name="Vesth T.C."/>
            <person name="Nybo J."/>
            <person name="Theobald S."/>
            <person name="Brandl J."/>
            <person name="Frisvad J.C."/>
            <person name="Nielsen K.F."/>
            <person name="Lyhne E.K."/>
            <person name="Kogle M.E."/>
            <person name="Kuo A."/>
            <person name="Riley R."/>
            <person name="Clum A."/>
            <person name="Nolan M."/>
            <person name="Lipzen A."/>
            <person name="Salamov A."/>
            <person name="Henrissat B."/>
            <person name="Wiebenga A."/>
            <person name="De Vries R.P."/>
            <person name="Grigoriev I.V."/>
            <person name="Mortensen U.H."/>
            <person name="Andersen M.R."/>
            <person name="Baker S.E."/>
        </authorList>
    </citation>
    <scope>NUCLEOTIDE SEQUENCE [LARGE SCALE GENOMIC DNA]</scope>
    <source>
        <strain evidence="1 2">IBT 23096</strain>
    </source>
</reference>
<dbReference type="AlphaFoldDB" id="A0A2I2FRM9"/>
<accession>A0A2I2FRM9</accession>
<name>A0A2I2FRM9_9EURO</name>